<evidence type="ECO:0000313" key="6">
    <source>
        <dbReference type="EMBL" id="AHX39878.1"/>
    </source>
</evidence>
<organism evidence="6">
    <name type="scientific">Pseudoalteromonas luteoviolacea</name>
    <dbReference type="NCBI Taxonomy" id="43657"/>
    <lineage>
        <taxon>Bacteria</taxon>
        <taxon>Pseudomonadati</taxon>
        <taxon>Pseudomonadota</taxon>
        <taxon>Gammaproteobacteria</taxon>
        <taxon>Alteromonadales</taxon>
        <taxon>Pseudoalteromonadaceae</taxon>
        <taxon>Pseudoalteromonas</taxon>
    </lineage>
</organism>
<evidence type="ECO:0000256" key="3">
    <source>
        <dbReference type="ARBA" id="ARBA00023054"/>
    </source>
</evidence>
<gene>
    <name evidence="7" type="ORF">JF50_17445</name>
</gene>
<name>A0A023Q052_9GAMM</name>
<proteinExistence type="inferred from homology"/>
<dbReference type="AlphaFoldDB" id="A0A023Q052"/>
<evidence type="ECO:0000313" key="8">
    <source>
        <dbReference type="Proteomes" id="UP000031327"/>
    </source>
</evidence>
<dbReference type="OrthoDB" id="5752864at2"/>
<dbReference type="GO" id="GO:0016020">
    <property type="term" value="C:membrane"/>
    <property type="evidence" value="ECO:0007669"/>
    <property type="project" value="InterPro"/>
</dbReference>
<protein>
    <submittedName>
        <fullName evidence="6">ABC transporter permease</fullName>
    </submittedName>
    <submittedName>
        <fullName evidence="7">RND transporter MFP subunit</fullName>
    </submittedName>
</protein>
<evidence type="ECO:0000256" key="4">
    <source>
        <dbReference type="SAM" id="Coils"/>
    </source>
</evidence>
<dbReference type="Gene3D" id="2.40.30.170">
    <property type="match status" value="1"/>
</dbReference>
<dbReference type="GO" id="GO:0030313">
    <property type="term" value="C:cell envelope"/>
    <property type="evidence" value="ECO:0007669"/>
    <property type="project" value="UniProtKB-SubCell"/>
</dbReference>
<dbReference type="GO" id="GO:0022857">
    <property type="term" value="F:transmembrane transporter activity"/>
    <property type="evidence" value="ECO:0007669"/>
    <property type="project" value="InterPro"/>
</dbReference>
<comment type="similarity">
    <text evidence="2">Belongs to the membrane fusion protein (MFP) (TC 8.A.1) family.</text>
</comment>
<evidence type="ECO:0000313" key="7">
    <source>
        <dbReference type="EMBL" id="KID56083.1"/>
    </source>
</evidence>
<feature type="transmembrane region" description="Helical" evidence="5">
    <location>
        <begin position="22"/>
        <end position="45"/>
    </location>
</feature>
<dbReference type="PANTHER" id="PTHR32347:SF14">
    <property type="entry name" value="EFFLUX SYSTEM COMPONENT YKNX-RELATED"/>
    <property type="match status" value="1"/>
</dbReference>
<dbReference type="Gene3D" id="2.40.420.20">
    <property type="match status" value="1"/>
</dbReference>
<sequence length="422" mass="46900">MTYISDTSAQDTQIEKKRNYKLYIAIAVGIVIFFTLIVPQLSIWMSGKSAVRLENIRIAEVQKGQFIRDISVQGRVVAAKRPTLYSPAQGTVTYLVTPGDTVSLGEPLASIDSPELTSLLAQEKSELTRLKTQLEREKIQVKKQDLEQENYIGKAQVALNAAKREMRRNEEGHKNQVVSDIDFQKAKDDLENAQREYRLAVKEVALLKESQKFEIKTRALELEAQQVIVSELQRQVASLSIVSPVSGIVGNLAVEQKNSVTKNQPLLSVVDLSQYEVEVNIPENYADDLALGMSAELMLNGNTYKGELIAISPEIVGGQVEGKIRFKEKNIKGLRQNQRLTSRVVLEEKNDVYYLPRGQFTESGGGRFVYVVEDDVAVKKSIKLGSKSLGQVEVISGLAMGEKVVISDLDVFKEAGSVRIVQ</sequence>
<comment type="subcellular location">
    <subcellularLocation>
        <location evidence="1">Cell envelope</location>
    </subcellularLocation>
</comment>
<keyword evidence="5" id="KW-0812">Transmembrane</keyword>
<keyword evidence="5" id="KW-1133">Transmembrane helix</keyword>
<dbReference type="NCBIfam" id="TIGR01730">
    <property type="entry name" value="RND_mfp"/>
    <property type="match status" value="1"/>
</dbReference>
<evidence type="ECO:0000256" key="5">
    <source>
        <dbReference type="SAM" id="Phobius"/>
    </source>
</evidence>
<dbReference type="EMBL" id="JWIC01000007">
    <property type="protein sequence ID" value="KID56083.1"/>
    <property type="molecule type" value="Genomic_DNA"/>
</dbReference>
<dbReference type="Gene3D" id="2.40.50.100">
    <property type="match status" value="1"/>
</dbReference>
<keyword evidence="3 4" id="KW-0175">Coiled coil</keyword>
<evidence type="ECO:0000256" key="2">
    <source>
        <dbReference type="ARBA" id="ARBA00009477"/>
    </source>
</evidence>
<feature type="coiled-coil region" evidence="4">
    <location>
        <begin position="120"/>
        <end position="149"/>
    </location>
</feature>
<reference evidence="6" key="1">
    <citation type="journal article" date="2014" name="Science">
        <title>Marine tubeworm metamorphosis induced by arrays of bacterial phage tail-like structures.</title>
        <authorList>
            <person name="Shikuma N.J."/>
            <person name="Pilhofer M."/>
            <person name="Weiss G.L."/>
            <person name="Hadfield M.G."/>
            <person name="Jensen G.J."/>
            <person name="Newman D.K."/>
        </authorList>
    </citation>
    <scope>NUCLEOTIDE SEQUENCE</scope>
    <source>
        <strain evidence="6">HI1</strain>
    </source>
</reference>
<dbReference type="InterPro" id="IPR006143">
    <property type="entry name" value="RND_pump_MFP"/>
</dbReference>
<dbReference type="SUPFAM" id="SSF111369">
    <property type="entry name" value="HlyD-like secretion proteins"/>
    <property type="match status" value="1"/>
</dbReference>
<evidence type="ECO:0000256" key="1">
    <source>
        <dbReference type="ARBA" id="ARBA00004196"/>
    </source>
</evidence>
<reference evidence="7 8" key="2">
    <citation type="submission" date="2014-12" db="EMBL/GenBank/DDBJ databases">
        <title>Draft Genome Sequence of Pseudoalteromonas luteoviolacea HI1.</title>
        <authorList>
            <person name="Asahina A.Y."/>
            <person name="Hadfield M.G."/>
        </authorList>
    </citation>
    <scope>NUCLEOTIDE SEQUENCE [LARGE SCALE GENOMIC DNA]</scope>
    <source>
        <strain evidence="7 8">HI1</strain>
    </source>
</reference>
<dbReference type="Proteomes" id="UP000031327">
    <property type="component" value="Unassembled WGS sequence"/>
</dbReference>
<dbReference type="EMBL" id="KF724688">
    <property type="protein sequence ID" value="AHX39878.1"/>
    <property type="molecule type" value="Genomic_DNA"/>
</dbReference>
<dbReference type="RefSeq" id="WP_039610656.1">
    <property type="nucleotide sequence ID" value="NZ_JWIC01000007.1"/>
</dbReference>
<feature type="coiled-coil region" evidence="4">
    <location>
        <begin position="183"/>
        <end position="210"/>
    </location>
</feature>
<dbReference type="PANTHER" id="PTHR32347">
    <property type="entry name" value="EFFLUX SYSTEM COMPONENT YKNX-RELATED"/>
    <property type="match status" value="1"/>
</dbReference>
<keyword evidence="5" id="KW-0472">Membrane</keyword>
<dbReference type="Gene3D" id="1.10.287.470">
    <property type="entry name" value="Helix hairpin bin"/>
    <property type="match status" value="1"/>
</dbReference>
<accession>A0A023Q052</accession>
<dbReference type="InterPro" id="IPR050465">
    <property type="entry name" value="UPF0194_transport"/>
</dbReference>